<proteinExistence type="predicted"/>
<evidence type="ECO:0008006" key="4">
    <source>
        <dbReference type="Google" id="ProtNLM"/>
    </source>
</evidence>
<protein>
    <recommendedName>
        <fullName evidence="4">AA1-like domain-containing protein</fullName>
    </recommendedName>
</protein>
<dbReference type="Proteomes" id="UP001583280">
    <property type="component" value="Unassembled WGS sequence"/>
</dbReference>
<organism evidence="2 3">
    <name type="scientific">Ceratocystis pirilliformis</name>
    <dbReference type="NCBI Taxonomy" id="259994"/>
    <lineage>
        <taxon>Eukaryota</taxon>
        <taxon>Fungi</taxon>
        <taxon>Dikarya</taxon>
        <taxon>Ascomycota</taxon>
        <taxon>Pezizomycotina</taxon>
        <taxon>Sordariomycetes</taxon>
        <taxon>Hypocreomycetidae</taxon>
        <taxon>Microascales</taxon>
        <taxon>Ceratocystidaceae</taxon>
        <taxon>Ceratocystis</taxon>
    </lineage>
</organism>
<feature type="signal peptide" evidence="1">
    <location>
        <begin position="1"/>
        <end position="16"/>
    </location>
</feature>
<feature type="chain" id="PRO_5045910204" description="AA1-like domain-containing protein" evidence="1">
    <location>
        <begin position="17"/>
        <end position="159"/>
    </location>
</feature>
<dbReference type="EMBL" id="JAWDJO010000003">
    <property type="protein sequence ID" value="KAL1901708.1"/>
    <property type="molecule type" value="Genomic_DNA"/>
</dbReference>
<gene>
    <name evidence="2" type="ORF">Cpir12675_000215</name>
</gene>
<name>A0ABR3ZPE7_9PEZI</name>
<evidence type="ECO:0000313" key="3">
    <source>
        <dbReference type="Proteomes" id="UP001583280"/>
    </source>
</evidence>
<comment type="caution">
    <text evidence="2">The sequence shown here is derived from an EMBL/GenBank/DDBJ whole genome shotgun (WGS) entry which is preliminary data.</text>
</comment>
<accession>A0ABR3ZPE7</accession>
<reference evidence="2 3" key="1">
    <citation type="journal article" date="2024" name="IMA Fungus">
        <title>IMA Genome - F19 : A genome assembly and annotation guide to empower mycologists, including annotated draft genome sequences of Ceratocystis pirilliformis, Diaporthe australafricana, Fusarium ophioides, Paecilomyces lecythidis, and Sporothrix stenoceras.</title>
        <authorList>
            <person name="Aylward J."/>
            <person name="Wilson A.M."/>
            <person name="Visagie C.M."/>
            <person name="Spraker J."/>
            <person name="Barnes I."/>
            <person name="Buitendag C."/>
            <person name="Ceriani C."/>
            <person name="Del Mar Angel L."/>
            <person name="du Plessis D."/>
            <person name="Fuchs T."/>
            <person name="Gasser K."/>
            <person name="Kramer D."/>
            <person name="Li W."/>
            <person name="Munsamy K."/>
            <person name="Piso A."/>
            <person name="Price J.L."/>
            <person name="Sonnekus B."/>
            <person name="Thomas C."/>
            <person name="van der Nest A."/>
            <person name="van Dijk A."/>
            <person name="van Heerden A."/>
            <person name="van Vuuren N."/>
            <person name="Yilmaz N."/>
            <person name="Duong T.A."/>
            <person name="van der Merwe N.A."/>
            <person name="Wingfield M.J."/>
            <person name="Wingfield B.D."/>
        </authorList>
    </citation>
    <scope>NUCLEOTIDE SEQUENCE [LARGE SCALE GENOMIC DNA]</scope>
    <source>
        <strain evidence="2 3">CMW 12675</strain>
    </source>
</reference>
<keyword evidence="1" id="KW-0732">Signal</keyword>
<sequence>MLPKVFFFVPAILASAVPRQESCASDRMPTKFVIDNLSGTSNDTGASFIDLTFTYTPFSSSGVLSPPVTCSYDASTEPVKIPGRSNRWACKDPLVQFLYSSGRLTMVQKTCIQNGSPTIEASGSVHPTLGCTRSFPTHRCFNAQVNGTFVSLAPAPPSS</sequence>
<evidence type="ECO:0000256" key="1">
    <source>
        <dbReference type="SAM" id="SignalP"/>
    </source>
</evidence>
<evidence type="ECO:0000313" key="2">
    <source>
        <dbReference type="EMBL" id="KAL1901708.1"/>
    </source>
</evidence>
<keyword evidence="3" id="KW-1185">Reference proteome</keyword>